<dbReference type="EMBL" id="CAMXCT030001813">
    <property type="protein sequence ID" value="CAL4780622.1"/>
    <property type="molecule type" value="Genomic_DNA"/>
</dbReference>
<evidence type="ECO:0000313" key="4">
    <source>
        <dbReference type="EMBL" id="CAI3993310.1"/>
    </source>
</evidence>
<evidence type="ECO:0000313" key="5">
    <source>
        <dbReference type="EMBL" id="CAL4780622.1"/>
    </source>
</evidence>
<reference evidence="4" key="1">
    <citation type="submission" date="2022-10" db="EMBL/GenBank/DDBJ databases">
        <authorList>
            <person name="Chen Y."/>
            <person name="Dougan E. K."/>
            <person name="Chan C."/>
            <person name="Rhodes N."/>
            <person name="Thang M."/>
        </authorList>
    </citation>
    <scope>NUCLEOTIDE SEQUENCE</scope>
</reference>
<feature type="transmembrane region" description="Helical" evidence="3">
    <location>
        <begin position="697"/>
        <end position="717"/>
    </location>
</feature>
<dbReference type="AlphaFoldDB" id="A0A9P1CKV2"/>
<dbReference type="Proteomes" id="UP001152797">
    <property type="component" value="Unassembled WGS sequence"/>
</dbReference>
<evidence type="ECO:0000256" key="1">
    <source>
        <dbReference type="SAM" id="Coils"/>
    </source>
</evidence>
<dbReference type="EMBL" id="CAMXCT010001813">
    <property type="protein sequence ID" value="CAI3993310.1"/>
    <property type="molecule type" value="Genomic_DNA"/>
</dbReference>
<keyword evidence="3" id="KW-0812">Transmembrane</keyword>
<dbReference type="EMBL" id="CAMXCT020001813">
    <property type="protein sequence ID" value="CAL1146685.1"/>
    <property type="molecule type" value="Genomic_DNA"/>
</dbReference>
<feature type="region of interest" description="Disordered" evidence="2">
    <location>
        <begin position="1"/>
        <end position="144"/>
    </location>
</feature>
<accession>A0A9P1CKV2</accession>
<keyword evidence="1" id="KW-0175">Coiled coil</keyword>
<sequence>MAKKRPATRTEEANTKEEQETTEALNTTDEAAGNLNTEENTEEATAETEPTEAAPKLKPKQKAKAKAKSLVKSKAKPKAKPKTKALAGKKKAGPEAKAKPKAKKLTERTSAWKALDFDAEDDQKEGEGEEEEEKEVDEEVDANDKRDYAKARKFGRLLKNGQVPDDILKMYNDDAMQSKQPRMYRTTLINKLFRKDSKGEYIMCHKDPEFLSWKKNLDTSFATEKTLGVPYSIMLWQVFQGNELAMQTAHSRGDIYEAKGFWHHAKVSAGRSKQTTDEMQLKSGPAALSVDEYAGISNFMSSRLWAKFGQSCGDEHEPSPALKRGKSTLALESATFQGSSSSGMHSKQLALPAPAPEPKVVKLAWKVLQSPIGDAKDANERLQRDFNRLAIKVRGAQDEKLTEKMRTMVALLTENIGLLNQCLMWEQVFEQLLVHGDESTLDTFFQVLRWSFDCLLKGDFPTADWTGVEYSSGSEDFLRAGKPLCGGWKAALVSVQGDLDFFAASLQLPRYFNRLTMFQRKSGPPKLRGKGAEIHHLHKVVLHLWSKHHNHHITVHRQILTVLKLNSRIEDLLDEHKESVALPAAAAKELLDACCSNCSMCHVQSLLFDHFSDEPVQLFNTTLKTHDLIHLALHSHQINPRVVWNFCGESYMGILKLLGANCVKGLRHRMHAQRCCITGLMVCIVKCRRSEVKKDQLAVETLVIGLLLGLGLLVGIASEVKKGQLAV</sequence>
<feature type="compositionally biased region" description="Acidic residues" evidence="2">
    <location>
        <begin position="39"/>
        <end position="50"/>
    </location>
</feature>
<organism evidence="4">
    <name type="scientific">Cladocopium goreaui</name>
    <dbReference type="NCBI Taxonomy" id="2562237"/>
    <lineage>
        <taxon>Eukaryota</taxon>
        <taxon>Sar</taxon>
        <taxon>Alveolata</taxon>
        <taxon>Dinophyceae</taxon>
        <taxon>Suessiales</taxon>
        <taxon>Symbiodiniaceae</taxon>
        <taxon>Cladocopium</taxon>
    </lineage>
</organism>
<feature type="coiled-coil region" evidence="1">
    <location>
        <begin position="372"/>
        <end position="399"/>
    </location>
</feature>
<proteinExistence type="predicted"/>
<protein>
    <submittedName>
        <fullName evidence="4">Uncharacterized protein</fullName>
    </submittedName>
</protein>
<keyword evidence="3" id="KW-0472">Membrane</keyword>
<evidence type="ECO:0000256" key="2">
    <source>
        <dbReference type="SAM" id="MobiDB-lite"/>
    </source>
</evidence>
<evidence type="ECO:0000313" key="6">
    <source>
        <dbReference type="Proteomes" id="UP001152797"/>
    </source>
</evidence>
<name>A0A9P1CKV2_9DINO</name>
<feature type="compositionally biased region" description="Basic and acidic residues" evidence="2">
    <location>
        <begin position="8"/>
        <end position="19"/>
    </location>
</feature>
<gene>
    <name evidence="4" type="ORF">C1SCF055_LOCUS20073</name>
</gene>
<keyword evidence="6" id="KW-1185">Reference proteome</keyword>
<feature type="compositionally biased region" description="Acidic residues" evidence="2">
    <location>
        <begin position="117"/>
        <end position="141"/>
    </location>
</feature>
<reference evidence="5 6" key="2">
    <citation type="submission" date="2024-05" db="EMBL/GenBank/DDBJ databases">
        <authorList>
            <person name="Chen Y."/>
            <person name="Shah S."/>
            <person name="Dougan E. K."/>
            <person name="Thang M."/>
            <person name="Chan C."/>
        </authorList>
    </citation>
    <scope>NUCLEOTIDE SEQUENCE [LARGE SCALE GENOMIC DNA]</scope>
</reference>
<keyword evidence="3" id="KW-1133">Transmembrane helix</keyword>
<feature type="compositionally biased region" description="Basic residues" evidence="2">
    <location>
        <begin position="57"/>
        <end position="91"/>
    </location>
</feature>
<evidence type="ECO:0000256" key="3">
    <source>
        <dbReference type="SAM" id="Phobius"/>
    </source>
</evidence>
<comment type="caution">
    <text evidence="4">The sequence shown here is derived from an EMBL/GenBank/DDBJ whole genome shotgun (WGS) entry which is preliminary data.</text>
</comment>